<feature type="domain" description="RH2" evidence="7">
    <location>
        <begin position="434"/>
        <end position="507"/>
    </location>
</feature>
<dbReference type="PROSITE" id="PS51777">
    <property type="entry name" value="RH2"/>
    <property type="match status" value="1"/>
</dbReference>
<dbReference type="InterPro" id="IPR034744">
    <property type="entry name" value="RH2"/>
</dbReference>
<dbReference type="GO" id="GO:0005737">
    <property type="term" value="C:cytoplasm"/>
    <property type="evidence" value="ECO:0007669"/>
    <property type="project" value="UniProtKB-SubCell"/>
</dbReference>
<sequence length="1446" mass="163137">MDNYIQADRRLRSSDDREDAISSTDDGSQPISQSVQDLANDIYKEFESLIKLYGNGFLHNLMPLVIRALENLDSLHSENSDLHLKSLVLSDDHRLLSGEYEKEKKLRKVAENKLFRLEDDLEEERRQHEEKAASYDANIRILENKVKSLNDQISRFEEQETEMKGEYQRLHDLYTNLLRVYLEYVERVRSMFIKSKLDNHCLPDCPYPSDNTCFEVGLAAQTSDHSTEVDQLNRLGNMLNSETLETERQRIMRIIMETTPELYNGGRIFNNSSLSEPCFDELSQGDLPEDDGHDIKSHDGSCTTPQPQSGEPLGNEFAEPVELEVDGDLTDYAGVRREIQNLIKENQELVQTKNALKIVTNDLIGRIDELSCQNFQFSSELNALITNRASMLLRIKDLEQENGQLRREFENSDLYGSLPSDEISESEHLPLSMRFRFSRVEMARVLLERNQYKEQLLELQEAVHLTHNLKVQQTSKLSNTFHGTKRGRIRAFFAKLFNSPQSQQSSSKSSTLSASMNASQSTIQSIHNSISRLSAPNEFTISSSLSQISVTNNPNTSASIQKTISDSDLSQHPTNSKISMKQTCIRDLNDSAESSHRRHQRRTSPIQWYSYRNENTLDQRNLKVAHVYPLNDHPSSVELRCAAVTYPYRSTSHSSTSSPTMNNLLSTTYIRNRLESPKDYDDVNTTGLSTYSNSDQLEHHEAHEQQQSKVEVSKKSMYNHSIDNLSSDNNSFDYSAVIDDQFSDVRSNIIWLSSFSLKHDLTAIKAPSSSSTSSSSPTMFTGPDYSGRIKSLITIVQVDYKSCQSVDSFAICSSAVLCICSVPEVSIEDLTCLENTDHYWEMLPMDTFSGDLETGQSLTADMLETRIKKCSVNATCSLNECTKFKFLECDNTNNNTPKKINEIVQESKYHRTSTPTSSSHLSSIKQAIDHLSSTRRLVNALGIIGSVNDVDEVTMSYVATRRRFLIHHVDCDSCISNNGDYAVQPSNEMFSSHSSTTNDDLVTQYPCSSSTQHSHYQHSSRKCYSRCSASPTSAQPTVWLGCQNGDLYVHSSVSDWRKCLHAIRLPDSVTQICHLAGRVFVSLANGQIVVFRRHHFHRINNGSSCLGHSLSSQSIKQAPIVSSTSFSSSLSNLPDSHITSTDQSNTLHNSNLNLSNDNNTVLGSWDFTEACVITCGRPQCSVNCTITVPSTNSLWAAYRNRILVINAFTLQLVDCFKVHAIQDAQIQTMSWYKDGVWISIRRESILRLYHVISHELIQTLDLNQVIMNLLSNINSSDCGNISKLRSSSLAITTLKSINDHLWIGTSSGLIITIQFQDSLFNRTFQQTPCERQKDSVNLSKRICKAILDCSSVQISTHQHTAPVRFFVTPTVIQQNDDNVNSQCASTCQTTGSMHKPKKRVEKPSYFLVTGGEGHLINSHKNIDLKNTSHQSDNHNSNRSHLIIWQL</sequence>
<dbReference type="Pfam" id="PF19056">
    <property type="entry name" value="WD40_2"/>
    <property type="match status" value="2"/>
</dbReference>
<keyword evidence="8" id="KW-1185">Reference proteome</keyword>
<feature type="domain" description="RH1" evidence="6">
    <location>
        <begin position="18"/>
        <end position="106"/>
    </location>
</feature>
<reference evidence="8" key="1">
    <citation type="submission" date="2022-06" db="EMBL/GenBank/DDBJ databases">
        <authorList>
            <person name="Berger JAMES D."/>
            <person name="Berger JAMES D."/>
        </authorList>
    </citation>
    <scope>NUCLEOTIDE SEQUENCE [LARGE SCALE GENOMIC DNA]</scope>
</reference>
<dbReference type="GO" id="GO:0030159">
    <property type="term" value="F:signaling receptor complex adaptor activity"/>
    <property type="evidence" value="ECO:0007669"/>
    <property type="project" value="TreeGrafter"/>
</dbReference>
<feature type="coiled-coil region" evidence="4">
    <location>
        <begin position="332"/>
        <end position="408"/>
    </location>
</feature>
<dbReference type="InterPro" id="IPR011047">
    <property type="entry name" value="Quinoprotein_ADH-like_sf"/>
</dbReference>
<dbReference type="InterPro" id="IPR034743">
    <property type="entry name" value="RH1"/>
</dbReference>
<feature type="compositionally biased region" description="Polar residues" evidence="5">
    <location>
        <begin position="300"/>
        <end position="309"/>
    </location>
</feature>
<dbReference type="Gene3D" id="1.20.5.1000">
    <property type="entry name" value="arf6 gtpase in complex with a specific effector, jip4"/>
    <property type="match status" value="1"/>
</dbReference>
<evidence type="ECO:0000259" key="6">
    <source>
        <dbReference type="PROSITE" id="PS51776"/>
    </source>
</evidence>
<keyword evidence="3 4" id="KW-0175">Coiled coil</keyword>
<evidence type="ECO:0000256" key="3">
    <source>
        <dbReference type="ARBA" id="ARBA00023054"/>
    </source>
</evidence>
<reference evidence="9" key="2">
    <citation type="submission" date="2023-11" db="UniProtKB">
        <authorList>
            <consortium name="WormBaseParasite"/>
        </authorList>
    </citation>
    <scope>IDENTIFICATION</scope>
</reference>
<dbReference type="GO" id="GO:0008432">
    <property type="term" value="F:JUN kinase binding"/>
    <property type="evidence" value="ECO:0007669"/>
    <property type="project" value="TreeGrafter"/>
</dbReference>
<name>A0AA85GFT9_9TREM</name>
<evidence type="ECO:0000256" key="4">
    <source>
        <dbReference type="SAM" id="Coils"/>
    </source>
</evidence>
<dbReference type="Pfam" id="PF16471">
    <property type="entry name" value="JIP_LZII"/>
    <property type="match status" value="1"/>
</dbReference>
<evidence type="ECO:0000313" key="8">
    <source>
        <dbReference type="Proteomes" id="UP000050792"/>
    </source>
</evidence>
<feature type="region of interest" description="Disordered" evidence="5">
    <location>
        <begin position="279"/>
        <end position="314"/>
    </location>
</feature>
<proteinExistence type="predicted"/>
<comment type="subcellular location">
    <subcellularLocation>
        <location evidence="1">Cytoplasm</location>
    </subcellularLocation>
</comment>
<accession>A0AA85GFT9</accession>
<feature type="region of interest" description="Disordered" evidence="5">
    <location>
        <begin position="676"/>
        <end position="708"/>
    </location>
</feature>
<dbReference type="PANTHER" id="PTHR13886:SF4">
    <property type="entry name" value="JNK-INTERACTING PROTEIN 3"/>
    <property type="match status" value="1"/>
</dbReference>
<dbReference type="Pfam" id="PF09744">
    <property type="entry name" value="RH1"/>
    <property type="match status" value="1"/>
</dbReference>
<dbReference type="PROSITE" id="PS51776">
    <property type="entry name" value="RH1"/>
    <property type="match status" value="1"/>
</dbReference>
<evidence type="ECO:0000259" key="7">
    <source>
        <dbReference type="PROSITE" id="PS51777"/>
    </source>
</evidence>
<dbReference type="InterPro" id="IPR032486">
    <property type="entry name" value="JIP_LZII"/>
</dbReference>
<feature type="region of interest" description="Disordered" evidence="5">
    <location>
        <begin position="550"/>
        <end position="577"/>
    </location>
</feature>
<evidence type="ECO:0000313" key="9">
    <source>
        <dbReference type="WBParaSite" id="SRDH1_91790.5"/>
    </source>
</evidence>
<feature type="region of interest" description="Disordered" evidence="5">
    <location>
        <begin position="1"/>
        <end position="32"/>
    </location>
</feature>
<dbReference type="GO" id="GO:0016192">
    <property type="term" value="P:vesicle-mediated transport"/>
    <property type="evidence" value="ECO:0007669"/>
    <property type="project" value="TreeGrafter"/>
</dbReference>
<feature type="coiled-coil region" evidence="4">
    <location>
        <begin position="100"/>
        <end position="166"/>
    </location>
</feature>
<dbReference type="InterPro" id="IPR039911">
    <property type="entry name" value="JIP3/JIP4"/>
</dbReference>
<evidence type="ECO:0000256" key="5">
    <source>
        <dbReference type="SAM" id="MobiDB-lite"/>
    </source>
</evidence>
<feature type="compositionally biased region" description="Basic and acidic residues" evidence="5">
    <location>
        <begin position="696"/>
        <end position="708"/>
    </location>
</feature>
<organism evidence="8 9">
    <name type="scientific">Schistosoma rodhaini</name>
    <dbReference type="NCBI Taxonomy" id="6188"/>
    <lineage>
        <taxon>Eukaryota</taxon>
        <taxon>Metazoa</taxon>
        <taxon>Spiralia</taxon>
        <taxon>Lophotrochozoa</taxon>
        <taxon>Platyhelminthes</taxon>
        <taxon>Trematoda</taxon>
        <taxon>Digenea</taxon>
        <taxon>Strigeidida</taxon>
        <taxon>Schistosomatoidea</taxon>
        <taxon>Schistosomatidae</taxon>
        <taxon>Schistosoma</taxon>
    </lineage>
</organism>
<dbReference type="WBParaSite" id="SRDH1_91790.5">
    <property type="protein sequence ID" value="SRDH1_91790.5"/>
    <property type="gene ID" value="SRDH1_91790"/>
</dbReference>
<dbReference type="SUPFAM" id="SSF50998">
    <property type="entry name" value="Quinoprotein alcohol dehydrogenase-like"/>
    <property type="match status" value="1"/>
</dbReference>
<dbReference type="GO" id="GO:0005078">
    <property type="term" value="F:MAP-kinase scaffold activity"/>
    <property type="evidence" value="ECO:0007669"/>
    <property type="project" value="InterPro"/>
</dbReference>
<keyword evidence="2" id="KW-0963">Cytoplasm</keyword>
<feature type="compositionally biased region" description="Polar residues" evidence="5">
    <location>
        <begin position="683"/>
        <end position="695"/>
    </location>
</feature>
<evidence type="ECO:0008006" key="10">
    <source>
        <dbReference type="Google" id="ProtNLM"/>
    </source>
</evidence>
<protein>
    <recommendedName>
        <fullName evidence="10">RH1 domain-containing protein</fullName>
    </recommendedName>
</protein>
<dbReference type="PANTHER" id="PTHR13886">
    <property type="entry name" value="JNK/SAPK-ASSOCIATED PROTEIN"/>
    <property type="match status" value="1"/>
</dbReference>
<evidence type="ECO:0000256" key="2">
    <source>
        <dbReference type="ARBA" id="ARBA00022490"/>
    </source>
</evidence>
<dbReference type="Proteomes" id="UP000050792">
    <property type="component" value="Unassembled WGS sequence"/>
</dbReference>
<evidence type="ECO:0000256" key="1">
    <source>
        <dbReference type="ARBA" id="ARBA00004496"/>
    </source>
</evidence>
<feature type="compositionally biased region" description="Polar residues" evidence="5">
    <location>
        <begin position="21"/>
        <end position="32"/>
    </location>
</feature>
<dbReference type="GO" id="GO:0019894">
    <property type="term" value="F:kinesin binding"/>
    <property type="evidence" value="ECO:0007669"/>
    <property type="project" value="TreeGrafter"/>
</dbReference>